<feature type="region of interest" description="Disordered" evidence="1">
    <location>
        <begin position="242"/>
        <end position="264"/>
    </location>
</feature>
<protein>
    <submittedName>
        <fullName evidence="2">Uncharacterized protein</fullName>
    </submittedName>
</protein>
<feature type="region of interest" description="Disordered" evidence="1">
    <location>
        <begin position="1"/>
        <end position="42"/>
    </location>
</feature>
<evidence type="ECO:0000313" key="2">
    <source>
        <dbReference type="EMBL" id="MFC6768780.1"/>
    </source>
</evidence>
<dbReference type="InterPro" id="IPR008921">
    <property type="entry name" value="DNA_pol3_clamp-load_cplx_C"/>
</dbReference>
<evidence type="ECO:0000256" key="1">
    <source>
        <dbReference type="SAM" id="MobiDB-lite"/>
    </source>
</evidence>
<evidence type="ECO:0000313" key="3">
    <source>
        <dbReference type="Proteomes" id="UP001596383"/>
    </source>
</evidence>
<dbReference type="RefSeq" id="WP_273741517.1">
    <property type="nucleotide sequence ID" value="NZ_JAQIVI010000618.1"/>
</dbReference>
<feature type="compositionally biased region" description="Basic and acidic residues" evidence="1">
    <location>
        <begin position="1"/>
        <end position="15"/>
    </location>
</feature>
<feature type="compositionally biased region" description="Basic and acidic residues" evidence="1">
    <location>
        <begin position="29"/>
        <end position="42"/>
    </location>
</feature>
<name>A0ABD5SUE1_9EURY</name>
<accession>A0ABD5SUE1</accession>
<reference evidence="2 3" key="1">
    <citation type="journal article" date="2019" name="Int. J. Syst. Evol. Microbiol.">
        <title>The Global Catalogue of Microorganisms (GCM) 10K type strain sequencing project: providing services to taxonomists for standard genome sequencing and annotation.</title>
        <authorList>
            <consortium name="The Broad Institute Genomics Platform"/>
            <consortium name="The Broad Institute Genome Sequencing Center for Infectious Disease"/>
            <person name="Wu L."/>
            <person name="Ma J."/>
        </authorList>
    </citation>
    <scope>NUCLEOTIDE SEQUENCE [LARGE SCALE GENOMIC DNA]</scope>
    <source>
        <strain evidence="2 3">LMG 29247</strain>
    </source>
</reference>
<dbReference type="Proteomes" id="UP001596383">
    <property type="component" value="Unassembled WGS sequence"/>
</dbReference>
<organism evidence="2 3">
    <name type="scientific">Natrinema soli</name>
    <dbReference type="NCBI Taxonomy" id="1930624"/>
    <lineage>
        <taxon>Archaea</taxon>
        <taxon>Methanobacteriati</taxon>
        <taxon>Methanobacteriota</taxon>
        <taxon>Stenosarchaea group</taxon>
        <taxon>Halobacteria</taxon>
        <taxon>Halobacteriales</taxon>
        <taxon>Natrialbaceae</taxon>
        <taxon>Natrinema</taxon>
    </lineage>
</organism>
<keyword evidence="3" id="KW-1185">Reference proteome</keyword>
<sequence>MDDGKQTRFGAKGELETDSETDATDDESESIHSDYGDELGKNETKSGANRYVVSSLLQKAVRRSDEEIAAWAAWELVRSGYAWNFWNRINLYVVEDLRAGHEIALVVSRYEELARERWSEDSWRGRLCAVHAALAAARAPSSREAAHADDYFGELSEERATALEEDREPRYDHPLDELEPGGTYDAVFDQHTYEGKRLGRDGAFFRTHGARVGPEEEPELSRQWRLRSMRLEDRDYTENELARAIRPVDPDDKWPETEVTRREE</sequence>
<dbReference type="SUPFAM" id="SSF48019">
    <property type="entry name" value="post-AAA+ oligomerization domain-like"/>
    <property type="match status" value="1"/>
</dbReference>
<dbReference type="EMBL" id="JBHSWV010000618">
    <property type="protein sequence ID" value="MFC6768780.1"/>
    <property type="molecule type" value="Genomic_DNA"/>
</dbReference>
<comment type="caution">
    <text evidence="2">The sequence shown here is derived from an EMBL/GenBank/DDBJ whole genome shotgun (WGS) entry which is preliminary data.</text>
</comment>
<gene>
    <name evidence="2" type="ORF">ACFQE6_28345</name>
</gene>
<proteinExistence type="predicted"/>
<dbReference type="Gene3D" id="1.20.272.10">
    <property type="match status" value="1"/>
</dbReference>
<feature type="compositionally biased region" description="Acidic residues" evidence="1">
    <location>
        <begin position="16"/>
        <end position="28"/>
    </location>
</feature>
<dbReference type="AlphaFoldDB" id="A0ABD5SUE1"/>